<organism evidence="1 2">
    <name type="scientific">Jiangella alba</name>
    <dbReference type="NCBI Taxonomy" id="561176"/>
    <lineage>
        <taxon>Bacteria</taxon>
        <taxon>Bacillati</taxon>
        <taxon>Actinomycetota</taxon>
        <taxon>Actinomycetes</taxon>
        <taxon>Jiangellales</taxon>
        <taxon>Jiangellaceae</taxon>
        <taxon>Jiangella</taxon>
    </lineage>
</organism>
<evidence type="ECO:0008006" key="3">
    <source>
        <dbReference type="Google" id="ProtNLM"/>
    </source>
</evidence>
<dbReference type="EMBL" id="FNUC01000004">
    <property type="protein sequence ID" value="SEF12814.1"/>
    <property type="molecule type" value="Genomic_DNA"/>
</dbReference>
<dbReference type="OrthoDB" id="3748241at2"/>
<dbReference type="InterPro" id="IPR025338">
    <property type="entry name" value="DUF4244"/>
</dbReference>
<dbReference type="STRING" id="561176.SAMN04488561_4298"/>
<reference evidence="2" key="1">
    <citation type="submission" date="2016-10" db="EMBL/GenBank/DDBJ databases">
        <authorList>
            <person name="Varghese N."/>
            <person name="Submissions S."/>
        </authorList>
    </citation>
    <scope>NUCLEOTIDE SEQUENCE [LARGE SCALE GENOMIC DNA]</scope>
    <source>
        <strain evidence="2">DSM 45237</strain>
    </source>
</reference>
<keyword evidence="2" id="KW-1185">Reference proteome</keyword>
<dbReference type="RefSeq" id="WP_069110024.1">
    <property type="nucleotide sequence ID" value="NZ_FNUC01000004.1"/>
</dbReference>
<sequence>MSKLISRLGRLRSERGMTTAEYAVGTVAACGFGGVLYKLLTSEPVQTLLNNVIEKAFGVIGG</sequence>
<dbReference type="AlphaFoldDB" id="A0A1H5PGL6"/>
<proteinExistence type="predicted"/>
<gene>
    <name evidence="1" type="ORF">SAMN04488561_4298</name>
</gene>
<dbReference type="Pfam" id="PF14029">
    <property type="entry name" value="DUF4244"/>
    <property type="match status" value="1"/>
</dbReference>
<evidence type="ECO:0000313" key="2">
    <source>
        <dbReference type="Proteomes" id="UP000181980"/>
    </source>
</evidence>
<protein>
    <recommendedName>
        <fullName evidence="3">DUF4244 domain-containing protein</fullName>
    </recommendedName>
</protein>
<dbReference type="Proteomes" id="UP000181980">
    <property type="component" value="Unassembled WGS sequence"/>
</dbReference>
<accession>A0A1H5PGL6</accession>
<evidence type="ECO:0000313" key="1">
    <source>
        <dbReference type="EMBL" id="SEF12814.1"/>
    </source>
</evidence>
<name>A0A1H5PGL6_9ACTN</name>